<name>A0ABW4KSU9_9BURK</name>
<dbReference type="SUPFAM" id="SSF53850">
    <property type="entry name" value="Periplasmic binding protein-like II"/>
    <property type="match status" value="1"/>
</dbReference>
<evidence type="ECO:0000313" key="4">
    <source>
        <dbReference type="Proteomes" id="UP001597304"/>
    </source>
</evidence>
<dbReference type="CDD" id="cd07012">
    <property type="entry name" value="PBP2_Bug_TTT"/>
    <property type="match status" value="1"/>
</dbReference>
<sequence>MDKRTFLGLLAATAALPSLAQDAAWPSRPIRIITPAGAGGAGDILAREFATRLSTRLGQPVIVDNRPGANGTIATVAAARAPADGHTLLLTLTQHVQAPVQYKDVGYDPFNFTPLTRIGAVVTLLVIRPELGVRNAADLLRLAPGKNWSFGATATGTQVVMEAFNKHRNLGLLSVPYKGEPAALTDLLGGQIDMALATMAGAKPYLQTGKLVPVGISAPQRAKSMPNIPTFAEQGVDDFGWVGWYGFLAPPGLPPAIATRLMAEFKAILEEPGMRTRLEALDMMNNFAEGPAFMADMKRDTANWTALVKRSGLSFDR</sequence>
<organism evidence="3 4">
    <name type="scientific">Ottowia flava</name>
    <dbReference type="NCBI Taxonomy" id="2675430"/>
    <lineage>
        <taxon>Bacteria</taxon>
        <taxon>Pseudomonadati</taxon>
        <taxon>Pseudomonadota</taxon>
        <taxon>Betaproteobacteria</taxon>
        <taxon>Burkholderiales</taxon>
        <taxon>Comamonadaceae</taxon>
        <taxon>Ottowia</taxon>
    </lineage>
</organism>
<dbReference type="Gene3D" id="3.40.190.10">
    <property type="entry name" value="Periplasmic binding protein-like II"/>
    <property type="match status" value="1"/>
</dbReference>
<dbReference type="PANTHER" id="PTHR42928:SF5">
    <property type="entry name" value="BLR1237 PROTEIN"/>
    <property type="match status" value="1"/>
</dbReference>
<dbReference type="PANTHER" id="PTHR42928">
    <property type="entry name" value="TRICARBOXYLATE-BINDING PROTEIN"/>
    <property type="match status" value="1"/>
</dbReference>
<feature type="signal peptide" evidence="2">
    <location>
        <begin position="1"/>
        <end position="20"/>
    </location>
</feature>
<dbReference type="InterPro" id="IPR005064">
    <property type="entry name" value="BUG"/>
</dbReference>
<comment type="similarity">
    <text evidence="1">Belongs to the UPF0065 (bug) family.</text>
</comment>
<dbReference type="EMBL" id="JBHUEJ010000015">
    <property type="protein sequence ID" value="MFD1710333.1"/>
    <property type="molecule type" value="Genomic_DNA"/>
</dbReference>
<protein>
    <submittedName>
        <fullName evidence="3">Bug family tripartite tricarboxylate transporter substrate binding protein</fullName>
    </submittedName>
</protein>
<feature type="chain" id="PRO_5046597515" evidence="2">
    <location>
        <begin position="21"/>
        <end position="317"/>
    </location>
</feature>
<gene>
    <name evidence="3" type="ORF">ACFSF0_06930</name>
</gene>
<dbReference type="InterPro" id="IPR042100">
    <property type="entry name" value="Bug_dom1"/>
</dbReference>
<keyword evidence="2" id="KW-0732">Signal</keyword>
<dbReference type="RefSeq" id="WP_147912080.1">
    <property type="nucleotide sequence ID" value="NZ_JBHUEJ010000015.1"/>
</dbReference>
<evidence type="ECO:0000256" key="2">
    <source>
        <dbReference type="SAM" id="SignalP"/>
    </source>
</evidence>
<reference evidence="4" key="1">
    <citation type="journal article" date="2019" name="Int. J. Syst. Evol. Microbiol.">
        <title>The Global Catalogue of Microorganisms (GCM) 10K type strain sequencing project: providing services to taxonomists for standard genome sequencing and annotation.</title>
        <authorList>
            <consortium name="The Broad Institute Genomics Platform"/>
            <consortium name="The Broad Institute Genome Sequencing Center for Infectious Disease"/>
            <person name="Wu L."/>
            <person name="Ma J."/>
        </authorList>
    </citation>
    <scope>NUCLEOTIDE SEQUENCE [LARGE SCALE GENOMIC DNA]</scope>
    <source>
        <strain evidence="4">LMG 29247</strain>
    </source>
</reference>
<evidence type="ECO:0000256" key="1">
    <source>
        <dbReference type="ARBA" id="ARBA00006987"/>
    </source>
</evidence>
<accession>A0ABW4KSU9</accession>
<dbReference type="Proteomes" id="UP001597304">
    <property type="component" value="Unassembled WGS sequence"/>
</dbReference>
<dbReference type="PIRSF" id="PIRSF017082">
    <property type="entry name" value="YflP"/>
    <property type="match status" value="1"/>
</dbReference>
<keyword evidence="4" id="KW-1185">Reference proteome</keyword>
<proteinExistence type="inferred from homology"/>
<dbReference type="Gene3D" id="3.40.190.150">
    <property type="entry name" value="Bordetella uptake gene, domain 1"/>
    <property type="match status" value="1"/>
</dbReference>
<comment type="caution">
    <text evidence="3">The sequence shown here is derived from an EMBL/GenBank/DDBJ whole genome shotgun (WGS) entry which is preliminary data.</text>
</comment>
<evidence type="ECO:0000313" key="3">
    <source>
        <dbReference type="EMBL" id="MFD1710333.1"/>
    </source>
</evidence>
<dbReference type="Pfam" id="PF03401">
    <property type="entry name" value="TctC"/>
    <property type="match status" value="1"/>
</dbReference>